<evidence type="ECO:0000256" key="3">
    <source>
        <dbReference type="ARBA" id="ARBA00022692"/>
    </source>
</evidence>
<dbReference type="PANTHER" id="PTHR36115:SF4">
    <property type="entry name" value="MEMBRANE PROTEIN"/>
    <property type="match status" value="1"/>
</dbReference>
<proteinExistence type="predicted"/>
<protein>
    <submittedName>
        <fullName evidence="9">RDD family protein</fullName>
    </submittedName>
</protein>
<keyword evidence="3 6" id="KW-0812">Transmembrane</keyword>
<dbReference type="PANTHER" id="PTHR36115">
    <property type="entry name" value="PROLINE-RICH ANTIGEN HOMOLOG-RELATED"/>
    <property type="match status" value="1"/>
</dbReference>
<dbReference type="Proteomes" id="UP000753219">
    <property type="component" value="Unassembled WGS sequence"/>
</dbReference>
<dbReference type="InterPro" id="IPR010432">
    <property type="entry name" value="RDD"/>
</dbReference>
<feature type="transmembrane region" description="Helical" evidence="6">
    <location>
        <begin position="154"/>
        <end position="172"/>
    </location>
</feature>
<evidence type="ECO:0000313" key="9">
    <source>
        <dbReference type="EMBL" id="RHM12252.1"/>
    </source>
</evidence>
<evidence type="ECO:0000256" key="1">
    <source>
        <dbReference type="ARBA" id="ARBA00004651"/>
    </source>
</evidence>
<keyword evidence="5 6" id="KW-0472">Membrane</keyword>
<evidence type="ECO:0000256" key="2">
    <source>
        <dbReference type="ARBA" id="ARBA00022475"/>
    </source>
</evidence>
<feature type="transmembrane region" description="Helical" evidence="6">
    <location>
        <begin position="66"/>
        <end position="90"/>
    </location>
</feature>
<evidence type="ECO:0000256" key="5">
    <source>
        <dbReference type="ARBA" id="ARBA00023136"/>
    </source>
</evidence>
<evidence type="ECO:0000256" key="4">
    <source>
        <dbReference type="ARBA" id="ARBA00022989"/>
    </source>
</evidence>
<reference evidence="9 10" key="1">
    <citation type="submission" date="2018-08" db="EMBL/GenBank/DDBJ databases">
        <title>A genome reference for cultivated species of the human gut microbiota.</title>
        <authorList>
            <person name="Zou Y."/>
            <person name="Xue W."/>
            <person name="Luo G."/>
        </authorList>
    </citation>
    <scope>NUCLEOTIDE SEQUENCE [LARGE SCALE GENOMIC DNA]</scope>
    <source>
        <strain evidence="9 10">AF35-6BH</strain>
    </source>
</reference>
<dbReference type="GeneID" id="92794371"/>
<dbReference type="EMBL" id="JAGZMZ010000030">
    <property type="protein sequence ID" value="MBS4884946.1"/>
    <property type="molecule type" value="Genomic_DNA"/>
</dbReference>
<dbReference type="GO" id="GO:0005886">
    <property type="term" value="C:plasma membrane"/>
    <property type="evidence" value="ECO:0007669"/>
    <property type="project" value="UniProtKB-SubCell"/>
</dbReference>
<reference evidence="8" key="2">
    <citation type="submission" date="2021-02" db="EMBL/GenBank/DDBJ databases">
        <title>Infant gut strain persistence is associated with maternal origin, phylogeny, and functional potential including surface adhesion and iron acquisition.</title>
        <authorList>
            <person name="Lou Y.C."/>
        </authorList>
    </citation>
    <scope>NUCLEOTIDE SEQUENCE</scope>
    <source>
        <strain evidence="8">L3_108_103G1_dasL3_108_103G1_concoct_2</strain>
    </source>
</reference>
<keyword evidence="10" id="KW-1185">Reference proteome</keyword>
<dbReference type="AlphaFoldDB" id="A0A415PHL6"/>
<comment type="subcellular location">
    <subcellularLocation>
        <location evidence="1">Cell membrane</location>
        <topology evidence="1">Multi-pass membrane protein</topology>
    </subcellularLocation>
</comment>
<keyword evidence="2" id="KW-1003">Cell membrane</keyword>
<accession>A0A415PHL6</accession>
<evidence type="ECO:0000256" key="6">
    <source>
        <dbReference type="SAM" id="Phobius"/>
    </source>
</evidence>
<dbReference type="OrthoDB" id="1653838at2"/>
<comment type="caution">
    <text evidence="9">The sequence shown here is derived from an EMBL/GenBank/DDBJ whole genome shotgun (WGS) entry which is preliminary data.</text>
</comment>
<gene>
    <name evidence="9" type="ORF">DWZ83_04750</name>
    <name evidence="8" type="ORF">KHZ85_09335</name>
</gene>
<sequence length="202" mass="22415">MKKMNSFRAGVKLGVGNINNFSRLFAYLIDWYIATMMAGIPIVLINSFVKHSTDVSQDLSKLPKDMAILAGILGIVFYIGYFVVLELFVYKGQTFGKRIMKIKVVKNDGSDVDFWTIIKREAIGVMLIEGYIANSSSYLRQVISIATGVNIMEMATYLFGIISVISILIGLASTSRKMIHDYVAGTCEISNKEEQSGEAFHA</sequence>
<dbReference type="Proteomes" id="UP000284868">
    <property type="component" value="Unassembled WGS sequence"/>
</dbReference>
<evidence type="ECO:0000313" key="8">
    <source>
        <dbReference type="EMBL" id="MBS4884946.1"/>
    </source>
</evidence>
<dbReference type="InterPro" id="IPR051791">
    <property type="entry name" value="Pra-immunoreactive"/>
</dbReference>
<evidence type="ECO:0000313" key="10">
    <source>
        <dbReference type="Proteomes" id="UP000284868"/>
    </source>
</evidence>
<dbReference type="EMBL" id="QRPK01000017">
    <property type="protein sequence ID" value="RHM12252.1"/>
    <property type="molecule type" value="Genomic_DNA"/>
</dbReference>
<dbReference type="RefSeq" id="WP_004800973.1">
    <property type="nucleotide sequence ID" value="NZ_CABKNA010000001.1"/>
</dbReference>
<evidence type="ECO:0000259" key="7">
    <source>
        <dbReference type="Pfam" id="PF06271"/>
    </source>
</evidence>
<feature type="transmembrane region" description="Helical" evidence="6">
    <location>
        <begin position="24"/>
        <end position="45"/>
    </location>
</feature>
<feature type="domain" description="RDD" evidence="7">
    <location>
        <begin position="21"/>
        <end position="185"/>
    </location>
</feature>
<dbReference type="Pfam" id="PF06271">
    <property type="entry name" value="RDD"/>
    <property type="match status" value="1"/>
</dbReference>
<name>A0A415PHL6_9FIRM</name>
<organism evidence="9 10">
    <name type="scientific">Amedibacillus dolichus</name>
    <dbReference type="NCBI Taxonomy" id="31971"/>
    <lineage>
        <taxon>Bacteria</taxon>
        <taxon>Bacillati</taxon>
        <taxon>Bacillota</taxon>
        <taxon>Erysipelotrichia</taxon>
        <taxon>Erysipelotrichales</taxon>
        <taxon>Erysipelotrichaceae</taxon>
        <taxon>Amedibacillus</taxon>
    </lineage>
</organism>
<keyword evidence="4 6" id="KW-1133">Transmembrane helix</keyword>